<evidence type="ECO:0000256" key="1">
    <source>
        <dbReference type="ARBA" id="ARBA00022679"/>
    </source>
</evidence>
<proteinExistence type="predicted"/>
<dbReference type="PANTHER" id="PTHR34069:SF2">
    <property type="entry name" value="BETA-KETOACYL-[ACYL-CARRIER-PROTEIN] SYNTHASE III"/>
    <property type="match status" value="1"/>
</dbReference>
<dbReference type="EMBL" id="LXQD01000002">
    <property type="protein sequence ID" value="RCJ42560.1"/>
    <property type="molecule type" value="Genomic_DNA"/>
</dbReference>
<dbReference type="Gene3D" id="3.40.47.10">
    <property type="match status" value="2"/>
</dbReference>
<keyword evidence="2" id="KW-0012">Acyltransferase</keyword>
<dbReference type="GO" id="GO:0016746">
    <property type="term" value="F:acyltransferase activity"/>
    <property type="evidence" value="ECO:0007669"/>
    <property type="project" value="UniProtKB-KW"/>
</dbReference>
<keyword evidence="1" id="KW-0808">Transferase</keyword>
<evidence type="ECO:0000313" key="5">
    <source>
        <dbReference type="Proteomes" id="UP000252107"/>
    </source>
</evidence>
<comment type="caution">
    <text evidence="4">The sequence shown here is derived from an EMBL/GenBank/DDBJ whole genome shotgun (WGS) entry which is preliminary data.</text>
</comment>
<feature type="domain" description="Beta-ketoacyl-[acyl-carrier-protein] synthase III C-terminal" evidence="3">
    <location>
        <begin position="230"/>
        <end position="311"/>
    </location>
</feature>
<evidence type="ECO:0000256" key="2">
    <source>
        <dbReference type="ARBA" id="ARBA00023315"/>
    </source>
</evidence>
<evidence type="ECO:0000313" key="4">
    <source>
        <dbReference type="EMBL" id="RCJ42560.1"/>
    </source>
</evidence>
<name>A0A367S3G4_9NOSO</name>
<dbReference type="InterPro" id="IPR013747">
    <property type="entry name" value="ACP_syn_III_C"/>
</dbReference>
<accession>A0A367S3G4</accession>
<dbReference type="Proteomes" id="UP000252107">
    <property type="component" value="Unassembled WGS sequence"/>
</dbReference>
<dbReference type="PANTHER" id="PTHR34069">
    <property type="entry name" value="3-OXOACYL-[ACYL-CARRIER-PROTEIN] SYNTHASE 3"/>
    <property type="match status" value="1"/>
</dbReference>
<keyword evidence="5" id="KW-1185">Reference proteome</keyword>
<dbReference type="InterPro" id="IPR016039">
    <property type="entry name" value="Thiolase-like"/>
</dbReference>
<evidence type="ECO:0000259" key="3">
    <source>
        <dbReference type="Pfam" id="PF08541"/>
    </source>
</evidence>
<protein>
    <recommendedName>
        <fullName evidence="3">Beta-ketoacyl-[acyl-carrier-protein] synthase III C-terminal domain-containing protein</fullName>
    </recommendedName>
</protein>
<sequence length="315" mass="35353">MSQTNKVYLTNLGYKLGNLFPIYELNELHERSEDELLETLLEAGLEKYAKSDLSTFDMARESIQSTLKNAQIANHKIDAIIYTTSSFWNPSFSSTNEINRLINECNLENAYPIGLFFSECGNTQIAIRVASSLIKTREFKNILVVATDKVAYNQTRIVPPDISICSDAAASCILSSEIEEGFELIHTTQYMNTAMADIDPNQLEQIEQYLNIAMSGIQQTIHQAMQNTMKTSSDFRQLIMNNYNLSVTQTVCKLGNFEYDQVFKNNIPRFAHAFACDTLINLSDFLNSNQINVGDLILLLGTGSSTWGANVICKV</sequence>
<reference evidence="4" key="1">
    <citation type="submission" date="2016-04" db="EMBL/GenBank/DDBJ databases">
        <authorList>
            <person name="Tabuchi Yagui T.R."/>
        </authorList>
    </citation>
    <scope>NUCLEOTIDE SEQUENCE [LARGE SCALE GENOMIC DNA]</scope>
    <source>
        <strain evidence="4">NIES-26</strain>
    </source>
</reference>
<dbReference type="SUPFAM" id="SSF53901">
    <property type="entry name" value="Thiolase-like"/>
    <property type="match status" value="2"/>
</dbReference>
<organism evidence="4 5">
    <name type="scientific">Nostoc minutum NIES-26</name>
    <dbReference type="NCBI Taxonomy" id="1844469"/>
    <lineage>
        <taxon>Bacteria</taxon>
        <taxon>Bacillati</taxon>
        <taxon>Cyanobacteriota</taxon>
        <taxon>Cyanophyceae</taxon>
        <taxon>Nostocales</taxon>
        <taxon>Nostocaceae</taxon>
        <taxon>Nostoc</taxon>
    </lineage>
</organism>
<dbReference type="Pfam" id="PF08541">
    <property type="entry name" value="ACP_syn_III_C"/>
    <property type="match status" value="1"/>
</dbReference>
<dbReference type="AlphaFoldDB" id="A0A367S3G4"/>
<dbReference type="GO" id="GO:0044550">
    <property type="term" value="P:secondary metabolite biosynthetic process"/>
    <property type="evidence" value="ECO:0007669"/>
    <property type="project" value="TreeGrafter"/>
</dbReference>
<gene>
    <name evidence="4" type="ORF">A6770_34420</name>
</gene>